<reference evidence="2 3" key="1">
    <citation type="journal article" date="2012" name="Proc. Natl. Acad. Sci. U.S.A.">
        <title>Comparative genomics of Ceriporiopsis subvermispora and Phanerochaete chrysosporium provide insight into selective ligninolysis.</title>
        <authorList>
            <person name="Fernandez-Fueyo E."/>
            <person name="Ruiz-Duenas F.J."/>
            <person name="Ferreira P."/>
            <person name="Floudas D."/>
            <person name="Hibbett D.S."/>
            <person name="Canessa P."/>
            <person name="Larrondo L.F."/>
            <person name="James T.Y."/>
            <person name="Seelenfreund D."/>
            <person name="Lobos S."/>
            <person name="Polanco R."/>
            <person name="Tello M."/>
            <person name="Honda Y."/>
            <person name="Watanabe T."/>
            <person name="Watanabe T."/>
            <person name="Ryu J.S."/>
            <person name="Kubicek C.P."/>
            <person name="Schmoll M."/>
            <person name="Gaskell J."/>
            <person name="Hammel K.E."/>
            <person name="St John F.J."/>
            <person name="Vanden Wymelenberg A."/>
            <person name="Sabat G."/>
            <person name="Splinter BonDurant S."/>
            <person name="Syed K."/>
            <person name="Yadav J.S."/>
            <person name="Doddapaneni H."/>
            <person name="Subramanian V."/>
            <person name="Lavin J.L."/>
            <person name="Oguiza J.A."/>
            <person name="Perez G."/>
            <person name="Pisabarro A.G."/>
            <person name="Ramirez L."/>
            <person name="Santoyo F."/>
            <person name="Master E."/>
            <person name="Coutinho P.M."/>
            <person name="Henrissat B."/>
            <person name="Lombard V."/>
            <person name="Magnuson J.K."/>
            <person name="Kuees U."/>
            <person name="Hori C."/>
            <person name="Igarashi K."/>
            <person name="Samejima M."/>
            <person name="Held B.W."/>
            <person name="Barry K.W."/>
            <person name="LaButti K.M."/>
            <person name="Lapidus A."/>
            <person name="Lindquist E.A."/>
            <person name="Lucas S.M."/>
            <person name="Riley R."/>
            <person name="Salamov A.A."/>
            <person name="Hoffmeister D."/>
            <person name="Schwenk D."/>
            <person name="Hadar Y."/>
            <person name="Yarden O."/>
            <person name="de Vries R.P."/>
            <person name="Wiebenga A."/>
            <person name="Stenlid J."/>
            <person name="Eastwood D."/>
            <person name="Grigoriev I.V."/>
            <person name="Berka R.M."/>
            <person name="Blanchette R.A."/>
            <person name="Kersten P."/>
            <person name="Martinez A.T."/>
            <person name="Vicuna R."/>
            <person name="Cullen D."/>
        </authorList>
    </citation>
    <scope>NUCLEOTIDE SEQUENCE [LARGE SCALE GENOMIC DNA]</scope>
    <source>
        <strain evidence="2 3">B</strain>
    </source>
</reference>
<proteinExistence type="predicted"/>
<gene>
    <name evidence="2" type="ORF">CERSUDRAFT_123800</name>
</gene>
<keyword evidence="3" id="KW-1185">Reference proteome</keyword>
<dbReference type="Proteomes" id="UP000016930">
    <property type="component" value="Unassembled WGS sequence"/>
</dbReference>
<name>M2RE60_CERS8</name>
<feature type="compositionally biased region" description="Basic residues" evidence="1">
    <location>
        <begin position="314"/>
        <end position="330"/>
    </location>
</feature>
<sequence length="366" mass="40731">MPGPLDPNHLHELQTIQAFCGCLRVHNQPNAEFVWYLYWTVALWNFVASQSPRSIFPAPQFVLSANQVDNDGNVKPKSKVPDFCLIYLGKAIPAAALVANAIANIMSFSALLDFFRGPLVVQDVAVLNIVEIKGLPNTDGILDDGENSEAFTDQVLEVYRAKFVEASASAGNQVQIFFGNEKNEKKDSIVVTTCVGDRFRWTDCKREMVMPLSENEDGTYRAPRKSSRFLGDLYIRPQTAGGAVQDAGRALRPKDELSKKKLFSEDTKKALEEYTAEDVRTETERNAMKQPHPTASACNSQSAASSSSNQASKAKGKSKPSGKKTRNRGRKQTAMYYLEWSESFSWTDQSHECVNEKTQMFEAMMG</sequence>
<dbReference type="HOGENOM" id="CLU_757719_0_0_1"/>
<dbReference type="OrthoDB" id="10687159at2759"/>
<feature type="compositionally biased region" description="Low complexity" evidence="1">
    <location>
        <begin position="295"/>
        <end position="313"/>
    </location>
</feature>
<evidence type="ECO:0000313" key="2">
    <source>
        <dbReference type="EMBL" id="EMD36742.1"/>
    </source>
</evidence>
<evidence type="ECO:0000313" key="3">
    <source>
        <dbReference type="Proteomes" id="UP000016930"/>
    </source>
</evidence>
<accession>M2RE60</accession>
<protein>
    <submittedName>
        <fullName evidence="2">Uncharacterized protein</fullName>
    </submittedName>
</protein>
<dbReference type="EMBL" id="KB445797">
    <property type="protein sequence ID" value="EMD36742.1"/>
    <property type="molecule type" value="Genomic_DNA"/>
</dbReference>
<feature type="non-terminal residue" evidence="2">
    <location>
        <position position="1"/>
    </location>
</feature>
<evidence type="ECO:0000256" key="1">
    <source>
        <dbReference type="SAM" id="MobiDB-lite"/>
    </source>
</evidence>
<organism evidence="2 3">
    <name type="scientific">Ceriporiopsis subvermispora (strain B)</name>
    <name type="common">White-rot fungus</name>
    <name type="synonym">Gelatoporia subvermispora</name>
    <dbReference type="NCBI Taxonomy" id="914234"/>
    <lineage>
        <taxon>Eukaryota</taxon>
        <taxon>Fungi</taxon>
        <taxon>Dikarya</taxon>
        <taxon>Basidiomycota</taxon>
        <taxon>Agaricomycotina</taxon>
        <taxon>Agaricomycetes</taxon>
        <taxon>Polyporales</taxon>
        <taxon>Gelatoporiaceae</taxon>
        <taxon>Gelatoporia</taxon>
    </lineage>
</organism>
<feature type="region of interest" description="Disordered" evidence="1">
    <location>
        <begin position="276"/>
        <end position="330"/>
    </location>
</feature>
<dbReference type="AlphaFoldDB" id="M2RE60"/>
<feature type="compositionally biased region" description="Basic and acidic residues" evidence="1">
    <location>
        <begin position="276"/>
        <end position="287"/>
    </location>
</feature>